<dbReference type="RefSeq" id="WP_058725787.1">
    <property type="nucleotide sequence ID" value="NZ_LDQC01000048.1"/>
</dbReference>
<sequence>MPILNKDMQVCMSLAARPSNIGTRFHNFLYDELGLNFLYKAFTTTDLPGAVAGIRALGIRGCSVSMPFKEAIIPLVDVIEESAAAIQSVNTVVNDDGVLTASNTDYEAVASLLASHDVDRSSRVLLRGSGGMAKAVTAAFRGAGFEHLTVVARNDETGPALAAQYGYERVADERDAGDADVLVNVTPLGMRGDDEDALAFADARIAAAHTVFDVVAFPSETPLVRAGRAADKHVITGAEVIALQAARQFERYTGVALTDDQVRRASDFSRAE</sequence>
<reference evidence="2 3" key="1">
    <citation type="journal article" date="2016" name="Front. Microbiol.">
        <title>Genomic Resource of Rice Seed Associated Bacteria.</title>
        <authorList>
            <person name="Midha S."/>
            <person name="Bansal K."/>
            <person name="Sharma S."/>
            <person name="Kumar N."/>
            <person name="Patil P.P."/>
            <person name="Chaudhry V."/>
            <person name="Patil P.B."/>
        </authorList>
    </citation>
    <scope>NUCLEOTIDE SEQUENCE [LARGE SCALE GENOMIC DNA]</scope>
    <source>
        <strain evidence="2 3">NS184</strain>
    </source>
</reference>
<dbReference type="SUPFAM" id="SSF51735">
    <property type="entry name" value="NAD(P)-binding Rossmann-fold domains"/>
    <property type="match status" value="1"/>
</dbReference>
<organism evidence="2 3">
    <name type="scientific">Curtobacterium luteum</name>
    <dbReference type="NCBI Taxonomy" id="33881"/>
    <lineage>
        <taxon>Bacteria</taxon>
        <taxon>Bacillati</taxon>
        <taxon>Actinomycetota</taxon>
        <taxon>Actinomycetes</taxon>
        <taxon>Micrococcales</taxon>
        <taxon>Microbacteriaceae</taxon>
        <taxon>Curtobacterium</taxon>
    </lineage>
</organism>
<keyword evidence="2" id="KW-0560">Oxidoreductase</keyword>
<dbReference type="AlphaFoldDB" id="A0A175RST8"/>
<proteinExistence type="predicted"/>
<dbReference type="InterPro" id="IPR013708">
    <property type="entry name" value="Shikimate_DH-bd_N"/>
</dbReference>
<feature type="domain" description="Shikimate dehydrogenase substrate binding N-terminal" evidence="1">
    <location>
        <begin position="25"/>
        <end position="92"/>
    </location>
</feature>
<gene>
    <name evidence="2" type="ORF">NS184_09040</name>
</gene>
<protein>
    <submittedName>
        <fullName evidence="2">Shikimate dehydrogenase</fullName>
        <ecNumber evidence="2">1.1.1.25</ecNumber>
    </submittedName>
</protein>
<dbReference type="NCBIfam" id="NF009202">
    <property type="entry name" value="PRK12550.1"/>
    <property type="match status" value="1"/>
</dbReference>
<dbReference type="PATRIC" id="fig|33881.3.peg.2138"/>
<dbReference type="Gene3D" id="3.40.50.10860">
    <property type="entry name" value="Leucine Dehydrogenase, chain A, domain 1"/>
    <property type="match status" value="1"/>
</dbReference>
<comment type="caution">
    <text evidence="2">The sequence shown here is derived from an EMBL/GenBank/DDBJ whole genome shotgun (WGS) entry which is preliminary data.</text>
</comment>
<dbReference type="NCBIfam" id="NF001319">
    <property type="entry name" value="PRK00258.3-3"/>
    <property type="match status" value="1"/>
</dbReference>
<dbReference type="GO" id="GO:0004764">
    <property type="term" value="F:shikimate 3-dehydrogenase (NADP+) activity"/>
    <property type="evidence" value="ECO:0007669"/>
    <property type="project" value="UniProtKB-EC"/>
</dbReference>
<dbReference type="GO" id="GO:0005829">
    <property type="term" value="C:cytosol"/>
    <property type="evidence" value="ECO:0007669"/>
    <property type="project" value="TreeGrafter"/>
</dbReference>
<dbReference type="SUPFAM" id="SSF53223">
    <property type="entry name" value="Aminoacid dehydrogenase-like, N-terminal domain"/>
    <property type="match status" value="1"/>
</dbReference>
<evidence type="ECO:0000313" key="2">
    <source>
        <dbReference type="EMBL" id="KTR06483.1"/>
    </source>
</evidence>
<dbReference type="GO" id="GO:0050661">
    <property type="term" value="F:NADP binding"/>
    <property type="evidence" value="ECO:0007669"/>
    <property type="project" value="TreeGrafter"/>
</dbReference>
<dbReference type="InterPro" id="IPR036291">
    <property type="entry name" value="NAD(P)-bd_dom_sf"/>
</dbReference>
<dbReference type="PANTHER" id="PTHR21089:SF9">
    <property type="entry name" value="SHIKIMATE DEHYDROGENASE-LIKE PROTEIN HI_0607"/>
    <property type="match status" value="1"/>
</dbReference>
<dbReference type="Proteomes" id="UP000078252">
    <property type="component" value="Unassembled WGS sequence"/>
</dbReference>
<dbReference type="InterPro" id="IPR046346">
    <property type="entry name" value="Aminoacid_DH-like_N_sf"/>
</dbReference>
<dbReference type="Gene3D" id="3.40.50.720">
    <property type="entry name" value="NAD(P)-binding Rossmann-like Domain"/>
    <property type="match status" value="1"/>
</dbReference>
<dbReference type="Pfam" id="PF08501">
    <property type="entry name" value="Shikimate_dh_N"/>
    <property type="match status" value="1"/>
</dbReference>
<dbReference type="OrthoDB" id="9792692at2"/>
<dbReference type="InterPro" id="IPR022893">
    <property type="entry name" value="Shikimate_DH_fam"/>
</dbReference>
<evidence type="ECO:0000259" key="1">
    <source>
        <dbReference type="Pfam" id="PF08501"/>
    </source>
</evidence>
<accession>A0A175RST8</accession>
<dbReference type="GO" id="GO:0009423">
    <property type="term" value="P:chorismate biosynthetic process"/>
    <property type="evidence" value="ECO:0007669"/>
    <property type="project" value="TreeGrafter"/>
</dbReference>
<name>A0A175RST8_9MICO</name>
<dbReference type="EC" id="1.1.1.25" evidence="2"/>
<dbReference type="CDD" id="cd01065">
    <property type="entry name" value="NAD_bind_Shikimate_DH"/>
    <property type="match status" value="1"/>
</dbReference>
<dbReference type="EMBL" id="LDQC01000048">
    <property type="protein sequence ID" value="KTR06483.1"/>
    <property type="molecule type" value="Genomic_DNA"/>
</dbReference>
<evidence type="ECO:0000313" key="3">
    <source>
        <dbReference type="Proteomes" id="UP000078252"/>
    </source>
</evidence>
<dbReference type="PANTHER" id="PTHR21089">
    <property type="entry name" value="SHIKIMATE DEHYDROGENASE"/>
    <property type="match status" value="1"/>
</dbReference>
<dbReference type="STRING" id="33881.NS184_09040"/>
<dbReference type="GO" id="GO:0019632">
    <property type="term" value="P:shikimate metabolic process"/>
    <property type="evidence" value="ECO:0007669"/>
    <property type="project" value="TreeGrafter"/>
</dbReference>